<dbReference type="RefSeq" id="WP_346772092.1">
    <property type="nucleotide sequence ID" value="NZ_FXUO01000003.1"/>
</dbReference>
<reference evidence="5 6" key="1">
    <citation type="submission" date="2017-05" db="EMBL/GenBank/DDBJ databases">
        <authorList>
            <person name="Varghese N."/>
            <person name="Submissions S."/>
        </authorList>
    </citation>
    <scope>NUCLEOTIDE SEQUENCE [LARGE SCALE GENOMIC DNA]</scope>
    <source>
        <strain evidence="5 6">DSM 18015</strain>
    </source>
</reference>
<dbReference type="EMBL" id="FXUO01000003">
    <property type="protein sequence ID" value="SMP91320.1"/>
    <property type="molecule type" value="Genomic_DNA"/>
</dbReference>
<dbReference type="NCBIfam" id="TIGR04560">
    <property type="entry name" value="ribo_THX"/>
    <property type="match status" value="1"/>
</dbReference>
<feature type="compositionally biased region" description="Basic and acidic residues" evidence="4">
    <location>
        <begin position="35"/>
        <end position="55"/>
    </location>
</feature>
<name>A0ABY1R468_9FLAO</name>
<comment type="similarity">
    <text evidence="1">Belongs to the bacterial ribosomal protein bTHX family.</text>
</comment>
<evidence type="ECO:0000313" key="6">
    <source>
        <dbReference type="Proteomes" id="UP001158050"/>
    </source>
</evidence>
<evidence type="ECO:0000256" key="1">
    <source>
        <dbReference type="ARBA" id="ARBA00010834"/>
    </source>
</evidence>
<keyword evidence="6" id="KW-1185">Reference proteome</keyword>
<dbReference type="Proteomes" id="UP001158050">
    <property type="component" value="Unassembled WGS sequence"/>
</dbReference>
<evidence type="ECO:0000256" key="3">
    <source>
        <dbReference type="ARBA" id="ARBA00023274"/>
    </source>
</evidence>
<evidence type="ECO:0000256" key="4">
    <source>
        <dbReference type="SAM" id="MobiDB-lite"/>
    </source>
</evidence>
<gene>
    <name evidence="5" type="ORF">SAMN05421679_10323</name>
</gene>
<evidence type="ECO:0000256" key="2">
    <source>
        <dbReference type="ARBA" id="ARBA00022980"/>
    </source>
</evidence>
<keyword evidence="2 5" id="KW-0689">Ribosomal protein</keyword>
<sequence length="72" mass="7905">MGKGDQKSTKGKRVRGSYGKTRPKKSSKSVVVAEKPAKVKAEPKPKAVKPKAEKAEETEEKPKAKRTKKAEE</sequence>
<keyword evidence="3" id="KW-0687">Ribonucleoprotein</keyword>
<proteinExistence type="inferred from homology"/>
<feature type="compositionally biased region" description="Basic residues" evidence="4">
    <location>
        <begin position="63"/>
        <end position="72"/>
    </location>
</feature>
<accession>A0ABY1R468</accession>
<dbReference type="GO" id="GO:0005840">
    <property type="term" value="C:ribosome"/>
    <property type="evidence" value="ECO:0007669"/>
    <property type="project" value="UniProtKB-KW"/>
</dbReference>
<evidence type="ECO:0000313" key="5">
    <source>
        <dbReference type="EMBL" id="SMP91320.1"/>
    </source>
</evidence>
<organism evidence="5 6">
    <name type="scientific">Epilithonimonas pallida</name>
    <dbReference type="NCBI Taxonomy" id="373671"/>
    <lineage>
        <taxon>Bacteria</taxon>
        <taxon>Pseudomonadati</taxon>
        <taxon>Bacteroidota</taxon>
        <taxon>Flavobacteriia</taxon>
        <taxon>Flavobacteriales</taxon>
        <taxon>Weeksellaceae</taxon>
        <taxon>Chryseobacterium group</taxon>
        <taxon>Epilithonimonas</taxon>
    </lineage>
</organism>
<feature type="region of interest" description="Disordered" evidence="4">
    <location>
        <begin position="1"/>
        <end position="72"/>
    </location>
</feature>
<feature type="compositionally biased region" description="Basic residues" evidence="4">
    <location>
        <begin position="9"/>
        <end position="27"/>
    </location>
</feature>
<protein>
    <submittedName>
        <fullName evidence="5">SSU ribosomal protein S31P</fullName>
    </submittedName>
</protein>
<dbReference type="InterPro" id="IPR030826">
    <property type="entry name" value="Ribosomal_bTHX/bTHXc/bTHXm"/>
</dbReference>
<comment type="caution">
    <text evidence="5">The sequence shown here is derived from an EMBL/GenBank/DDBJ whole genome shotgun (WGS) entry which is preliminary data.</text>
</comment>